<evidence type="ECO:0000256" key="1">
    <source>
        <dbReference type="SAM" id="Coils"/>
    </source>
</evidence>
<feature type="non-terminal residue" evidence="3">
    <location>
        <position position="340"/>
    </location>
</feature>
<accession>A0ABY7E235</accession>
<protein>
    <submittedName>
        <fullName evidence="3">Uncharacterized protein</fullName>
    </submittedName>
</protein>
<gene>
    <name evidence="3" type="ORF">MAR_010443</name>
</gene>
<keyword evidence="1" id="KW-0175">Coiled coil</keyword>
<feature type="coiled-coil region" evidence="1">
    <location>
        <begin position="176"/>
        <end position="203"/>
    </location>
</feature>
<proteinExistence type="predicted"/>
<evidence type="ECO:0000313" key="4">
    <source>
        <dbReference type="Proteomes" id="UP001164746"/>
    </source>
</evidence>
<dbReference type="Proteomes" id="UP001164746">
    <property type="component" value="Chromosome 4"/>
</dbReference>
<organism evidence="3 4">
    <name type="scientific">Mya arenaria</name>
    <name type="common">Soft-shell clam</name>
    <dbReference type="NCBI Taxonomy" id="6604"/>
    <lineage>
        <taxon>Eukaryota</taxon>
        <taxon>Metazoa</taxon>
        <taxon>Spiralia</taxon>
        <taxon>Lophotrochozoa</taxon>
        <taxon>Mollusca</taxon>
        <taxon>Bivalvia</taxon>
        <taxon>Autobranchia</taxon>
        <taxon>Heteroconchia</taxon>
        <taxon>Euheterodonta</taxon>
        <taxon>Imparidentia</taxon>
        <taxon>Neoheterodontei</taxon>
        <taxon>Myida</taxon>
        <taxon>Myoidea</taxon>
        <taxon>Myidae</taxon>
        <taxon>Mya</taxon>
    </lineage>
</organism>
<dbReference type="EMBL" id="CP111015">
    <property type="protein sequence ID" value="WAR03885.1"/>
    <property type="molecule type" value="Genomic_DNA"/>
</dbReference>
<sequence length="340" mass="37682">MKALLKETTGVTIVYSRDCNLVCHRDGETCAVTTPDGLHAVGIKVRLKRLGLEALEQEYEDVLMRLTCVQFRGVMLLVYTVYLTPTSADLGSQDIDPLMLESHSSLSPLRNTLSSLNDYLVEYQKRSCQFGLNSHHCALSALDDMKGASEWLSSAHSPGKRSQEPTDTQDKLLDDVVNKRAHLATLQALLDTAEEQMNAKREAIEGAQTPSCLLTLIFVSARGSQGVPEHVQEGDRRGGSRCRKFRHGGTESPYNDASYPRSIVHDTGVVVRRVPEVVEYVLLVARVEVAHGRRVQVLEVHLDVHVPVHPLHLVHEAKGVAQLVQHCPHLQQKTLNRSGI</sequence>
<keyword evidence="4" id="KW-1185">Reference proteome</keyword>
<evidence type="ECO:0000313" key="3">
    <source>
        <dbReference type="EMBL" id="WAR03885.1"/>
    </source>
</evidence>
<name>A0ABY7E235_MYAAR</name>
<feature type="region of interest" description="Disordered" evidence="2">
    <location>
        <begin position="227"/>
        <end position="259"/>
    </location>
</feature>
<evidence type="ECO:0000256" key="2">
    <source>
        <dbReference type="SAM" id="MobiDB-lite"/>
    </source>
</evidence>
<reference evidence="3" key="1">
    <citation type="submission" date="2022-11" db="EMBL/GenBank/DDBJ databases">
        <title>Centuries of genome instability and evolution in soft-shell clam transmissible cancer (bioRxiv).</title>
        <authorList>
            <person name="Hart S.F.M."/>
            <person name="Yonemitsu M.A."/>
            <person name="Giersch R.M."/>
            <person name="Beal B.F."/>
            <person name="Arriagada G."/>
            <person name="Davis B.W."/>
            <person name="Ostrander E.A."/>
            <person name="Goff S.P."/>
            <person name="Metzger M.J."/>
        </authorList>
    </citation>
    <scope>NUCLEOTIDE SEQUENCE</scope>
    <source>
        <strain evidence="3">MELC-2E11</strain>
        <tissue evidence="3">Siphon/mantle</tissue>
    </source>
</reference>